<evidence type="ECO:0000313" key="12">
    <source>
        <dbReference type="Proteomes" id="UP001221898"/>
    </source>
</evidence>
<evidence type="ECO:0000256" key="8">
    <source>
        <dbReference type="ARBA" id="ARBA00023288"/>
    </source>
</evidence>
<evidence type="ECO:0000256" key="4">
    <source>
        <dbReference type="ARBA" id="ARBA00022729"/>
    </source>
</evidence>
<dbReference type="GO" id="GO:0098552">
    <property type="term" value="C:side of membrane"/>
    <property type="evidence" value="ECO:0007669"/>
    <property type="project" value="UniProtKB-KW"/>
</dbReference>
<accession>A0AAD7WCP3</accession>
<reference evidence="11" key="1">
    <citation type="journal article" date="2023" name="Science">
        <title>Genome structures resolve the early diversification of teleost fishes.</title>
        <authorList>
            <person name="Parey E."/>
            <person name="Louis A."/>
            <person name="Montfort J."/>
            <person name="Bouchez O."/>
            <person name="Roques C."/>
            <person name="Iampietro C."/>
            <person name="Lluch J."/>
            <person name="Castinel A."/>
            <person name="Donnadieu C."/>
            <person name="Desvignes T."/>
            <person name="Floi Bucao C."/>
            <person name="Jouanno E."/>
            <person name="Wen M."/>
            <person name="Mejri S."/>
            <person name="Dirks R."/>
            <person name="Jansen H."/>
            <person name="Henkel C."/>
            <person name="Chen W.J."/>
            <person name="Zahm M."/>
            <person name="Cabau C."/>
            <person name="Klopp C."/>
            <person name="Thompson A.W."/>
            <person name="Robinson-Rechavi M."/>
            <person name="Braasch I."/>
            <person name="Lecointre G."/>
            <person name="Bobe J."/>
            <person name="Postlethwait J.H."/>
            <person name="Berthelot C."/>
            <person name="Roest Crollius H."/>
            <person name="Guiguen Y."/>
        </authorList>
    </citation>
    <scope>NUCLEOTIDE SEQUENCE</scope>
    <source>
        <strain evidence="11">NC1722</strain>
    </source>
</reference>
<feature type="region of interest" description="Disordered" evidence="9">
    <location>
        <begin position="122"/>
        <end position="155"/>
    </location>
</feature>
<keyword evidence="6" id="KW-1015">Disulfide bond</keyword>
<evidence type="ECO:0000256" key="7">
    <source>
        <dbReference type="ARBA" id="ARBA00023180"/>
    </source>
</evidence>
<evidence type="ECO:0000313" key="11">
    <source>
        <dbReference type="EMBL" id="KAJ8391094.1"/>
    </source>
</evidence>
<keyword evidence="12" id="KW-1185">Reference proteome</keyword>
<proteinExistence type="predicted"/>
<keyword evidence="8" id="KW-0449">Lipoprotein</keyword>
<feature type="compositionally biased region" description="Basic and acidic residues" evidence="9">
    <location>
        <begin position="145"/>
        <end position="155"/>
    </location>
</feature>
<protein>
    <submittedName>
        <fullName evidence="11">Uncharacterized protein</fullName>
    </submittedName>
</protein>
<evidence type="ECO:0000256" key="5">
    <source>
        <dbReference type="ARBA" id="ARBA00023136"/>
    </source>
</evidence>
<evidence type="ECO:0000256" key="2">
    <source>
        <dbReference type="ARBA" id="ARBA00022475"/>
    </source>
</evidence>
<comment type="caution">
    <text evidence="11">The sequence shown here is derived from an EMBL/GenBank/DDBJ whole genome shotgun (WGS) entry which is preliminary data.</text>
</comment>
<dbReference type="EMBL" id="JAINUG010000162">
    <property type="protein sequence ID" value="KAJ8391094.1"/>
    <property type="molecule type" value="Genomic_DNA"/>
</dbReference>
<dbReference type="GO" id="GO:0035036">
    <property type="term" value="P:sperm-egg recognition"/>
    <property type="evidence" value="ECO:0007669"/>
    <property type="project" value="TreeGrafter"/>
</dbReference>
<keyword evidence="2" id="KW-1003">Cell membrane</keyword>
<sequence>MEQQQQWIKFRLTLIQALCAACPRRWFLLCVCLLLPILTSGGLLCNYCKLQRKGECRRSNTTECRPWERCYSGRGLYGTRHILSAQGCVSQELCGSVQYVRYRGRLPHELHLLLPRPLQPVAGDGQQSEDAAGGHSGLHQGQGGRSHEPHNGGLP</sequence>
<feature type="transmembrane region" description="Helical" evidence="10">
    <location>
        <begin position="26"/>
        <end position="48"/>
    </location>
</feature>
<comment type="subcellular location">
    <subcellularLocation>
        <location evidence="1">Cell membrane</location>
        <topology evidence="1">Lipid-anchor</topology>
        <topology evidence="1">GPI-anchor</topology>
    </subcellularLocation>
</comment>
<evidence type="ECO:0000256" key="9">
    <source>
        <dbReference type="SAM" id="MobiDB-lite"/>
    </source>
</evidence>
<keyword evidence="10" id="KW-0812">Transmembrane</keyword>
<dbReference type="PANTHER" id="PTHR47613:SF1">
    <property type="entry name" value="SPERM ACROSOME MEMBRANE-ASSOCIATED PROTEIN 4"/>
    <property type="match status" value="1"/>
</dbReference>
<name>A0AAD7WCP3_9TELE</name>
<dbReference type="AlphaFoldDB" id="A0AAD7WCP3"/>
<evidence type="ECO:0000256" key="1">
    <source>
        <dbReference type="ARBA" id="ARBA00004609"/>
    </source>
</evidence>
<keyword evidence="4" id="KW-0732">Signal</keyword>
<evidence type="ECO:0000256" key="10">
    <source>
        <dbReference type="SAM" id="Phobius"/>
    </source>
</evidence>
<feature type="compositionally biased region" description="Gly residues" evidence="9">
    <location>
        <begin position="134"/>
        <end position="144"/>
    </location>
</feature>
<dbReference type="Proteomes" id="UP001221898">
    <property type="component" value="Unassembled WGS sequence"/>
</dbReference>
<keyword evidence="10" id="KW-1133">Transmembrane helix</keyword>
<evidence type="ECO:0000256" key="3">
    <source>
        <dbReference type="ARBA" id="ARBA00022622"/>
    </source>
</evidence>
<keyword evidence="5 10" id="KW-0472">Membrane</keyword>
<organism evidence="11 12">
    <name type="scientific">Aldrovandia affinis</name>
    <dbReference type="NCBI Taxonomy" id="143900"/>
    <lineage>
        <taxon>Eukaryota</taxon>
        <taxon>Metazoa</taxon>
        <taxon>Chordata</taxon>
        <taxon>Craniata</taxon>
        <taxon>Vertebrata</taxon>
        <taxon>Euteleostomi</taxon>
        <taxon>Actinopterygii</taxon>
        <taxon>Neopterygii</taxon>
        <taxon>Teleostei</taxon>
        <taxon>Notacanthiformes</taxon>
        <taxon>Halosauridae</taxon>
        <taxon>Aldrovandia</taxon>
    </lineage>
</organism>
<evidence type="ECO:0000256" key="6">
    <source>
        <dbReference type="ARBA" id="ARBA00023157"/>
    </source>
</evidence>
<gene>
    <name evidence="11" type="ORF">AAFF_G00097150</name>
</gene>
<dbReference type="InterPro" id="IPR046354">
    <property type="entry name" value="SPACA4/Bouncer"/>
</dbReference>
<dbReference type="PANTHER" id="PTHR47613">
    <property type="entry name" value="SPERM ACROSOME MEMBRANE-ASSOCIATED PROTEIN 4"/>
    <property type="match status" value="1"/>
</dbReference>
<keyword evidence="7" id="KW-0325">Glycoprotein</keyword>
<keyword evidence="3" id="KW-0336">GPI-anchor</keyword>
<dbReference type="GO" id="GO:0005886">
    <property type="term" value="C:plasma membrane"/>
    <property type="evidence" value="ECO:0007669"/>
    <property type="project" value="UniProtKB-SubCell"/>
</dbReference>